<dbReference type="GO" id="GO:0048038">
    <property type="term" value="F:quinone binding"/>
    <property type="evidence" value="ECO:0007669"/>
    <property type="project" value="InterPro"/>
</dbReference>
<dbReference type="GO" id="GO:0016651">
    <property type="term" value="F:oxidoreductase activity, acting on NAD(P)H"/>
    <property type="evidence" value="ECO:0007669"/>
    <property type="project" value="InterPro"/>
</dbReference>
<proteinExistence type="predicted"/>
<dbReference type="PANTHER" id="PTHR43485">
    <property type="entry name" value="HYDROGENASE-4 COMPONENT G"/>
    <property type="match status" value="1"/>
</dbReference>
<evidence type="ECO:0000259" key="2">
    <source>
        <dbReference type="Pfam" id="PF00346"/>
    </source>
</evidence>
<keyword evidence="1" id="KW-0560">Oxidoreductase</keyword>
<dbReference type="AlphaFoldDB" id="A0A2R6AYQ0"/>
<dbReference type="InterPro" id="IPR029014">
    <property type="entry name" value="NiFe-Hase_large"/>
</dbReference>
<comment type="caution">
    <text evidence="3">The sequence shown here is derived from an EMBL/GenBank/DDBJ whole genome shotgun (WGS) entry which is preliminary data.</text>
</comment>
<dbReference type="EMBL" id="NEXJ01000045">
    <property type="protein sequence ID" value="PSN91522.1"/>
    <property type="molecule type" value="Genomic_DNA"/>
</dbReference>
<dbReference type="Pfam" id="PF00346">
    <property type="entry name" value="Complex1_49kDa"/>
    <property type="match status" value="1"/>
</dbReference>
<dbReference type="GO" id="GO:0051287">
    <property type="term" value="F:NAD binding"/>
    <property type="evidence" value="ECO:0007669"/>
    <property type="project" value="InterPro"/>
</dbReference>
<dbReference type="InterPro" id="IPR052197">
    <property type="entry name" value="ComplexI_49kDa-like"/>
</dbReference>
<evidence type="ECO:0000313" key="3">
    <source>
        <dbReference type="EMBL" id="PSN91522.1"/>
    </source>
</evidence>
<evidence type="ECO:0000313" key="4">
    <source>
        <dbReference type="Proteomes" id="UP000240490"/>
    </source>
</evidence>
<dbReference type="Proteomes" id="UP000240490">
    <property type="component" value="Unassembled WGS sequence"/>
</dbReference>
<reference evidence="3 4" key="1">
    <citation type="submission" date="2017-04" db="EMBL/GenBank/DDBJ databases">
        <title>Novel microbial lineages endemic to geothermal iron-oxide mats fill important gaps in the evolutionary history of Archaea.</title>
        <authorList>
            <person name="Jay Z.J."/>
            <person name="Beam J.P."/>
            <person name="Dlakic M."/>
            <person name="Rusch D.B."/>
            <person name="Kozubal M.A."/>
            <person name="Inskeep W.P."/>
        </authorList>
    </citation>
    <scope>NUCLEOTIDE SEQUENCE [LARGE SCALE GENOMIC DNA]</scope>
    <source>
        <strain evidence="3">ECH_B_SAG-M15</strain>
    </source>
</reference>
<dbReference type="Gene3D" id="1.10.645.10">
    <property type="entry name" value="Cytochrome-c3 Hydrogenase, chain B"/>
    <property type="match status" value="1"/>
</dbReference>
<evidence type="ECO:0000256" key="1">
    <source>
        <dbReference type="ARBA" id="ARBA00023002"/>
    </source>
</evidence>
<organism evidence="3 4">
    <name type="scientific">Candidatus Marsarchaeota G2 archaeon ECH_B_SAG-M15</name>
    <dbReference type="NCBI Taxonomy" id="1978162"/>
    <lineage>
        <taxon>Archaea</taxon>
        <taxon>Candidatus Marsarchaeota</taxon>
        <taxon>Candidatus Marsarchaeota group 2</taxon>
    </lineage>
</organism>
<feature type="domain" description="NADH-quinone oxidoreductase subunit D" evidence="2">
    <location>
        <begin position="168"/>
        <end position="297"/>
    </location>
</feature>
<name>A0A2R6AYQ0_9ARCH</name>
<gene>
    <name evidence="3" type="ORF">B9Q08_02645</name>
</gene>
<dbReference type="InterPro" id="IPR001135">
    <property type="entry name" value="NADH_Q_OxRdtase_suD"/>
</dbReference>
<accession>A0A2R6AYQ0</accession>
<sequence length="392" mass="43510">MKTRLIGEMGGYLLYSDHLEEIKTTKNTSNTSQEGSGRPVGSLIFQYGPATGGLIESVGMNIETFGEYIRTISVEPYKMRTISISRSIEDLLLSVERVNGNFAASHVTAFLTALENAYGVTPPRDVILGRVAQIELERIRNHLLVTQRLTEHAGFSVPSANLLYLVEEVNRVIGRAFGHRYFYGVNTLRGFRMDWQLDLPTLKNIVDEFQEVYRGILDNRVFIDRLQGNGLVSIDDSIGPAARAAGLMYDARLDGDLAEVYGEIGFNISRADSSDAFGRLLVRGQEVSESLRLIGKLNIRAQEYEAGWLDAWEKDIKGFTGGGLGRVESPSGDLAYYVGIHKGTISKVLLLPPSKVNLRLFCSSMTGNVFTDLPFNWESFGIWMSEVGVEFV</sequence>
<dbReference type="PANTHER" id="PTHR43485:SF1">
    <property type="entry name" value="FORMATE HYDROGENLYASE SUBUNIT 5-RELATED"/>
    <property type="match status" value="1"/>
</dbReference>
<dbReference type="SUPFAM" id="SSF56762">
    <property type="entry name" value="HydB/Nqo4-like"/>
    <property type="match status" value="1"/>
</dbReference>
<protein>
    <recommendedName>
        <fullName evidence="2">NADH-quinone oxidoreductase subunit D domain-containing protein</fullName>
    </recommendedName>
</protein>